<evidence type="ECO:0000313" key="3">
    <source>
        <dbReference type="Proteomes" id="UP000054538"/>
    </source>
</evidence>
<accession>A0A0D0DAG5</accession>
<protein>
    <submittedName>
        <fullName evidence="2">Uncharacterized protein</fullName>
    </submittedName>
</protein>
<proteinExistence type="predicted"/>
<feature type="compositionally biased region" description="Polar residues" evidence="1">
    <location>
        <begin position="55"/>
        <end position="69"/>
    </location>
</feature>
<sequence length="69" mass="7806">MLSNIQATRWLQDAAAFWASLDVSLWREICSDLQVERKRQKPRKALNLGPMRVPSTVSSSDQVTSMDGK</sequence>
<keyword evidence="3" id="KW-1185">Reference proteome</keyword>
<evidence type="ECO:0000313" key="2">
    <source>
        <dbReference type="EMBL" id="KIK94122.1"/>
    </source>
</evidence>
<name>A0A0D0DAG5_9AGAM</name>
<dbReference type="AlphaFoldDB" id="A0A0D0DAG5"/>
<dbReference type="InParanoid" id="A0A0D0DAG5"/>
<feature type="region of interest" description="Disordered" evidence="1">
    <location>
        <begin position="49"/>
        <end position="69"/>
    </location>
</feature>
<dbReference type="HOGENOM" id="CLU_2776686_0_0_1"/>
<organism evidence="2 3">
    <name type="scientific">Paxillus rubicundulus Ve08.2h10</name>
    <dbReference type="NCBI Taxonomy" id="930991"/>
    <lineage>
        <taxon>Eukaryota</taxon>
        <taxon>Fungi</taxon>
        <taxon>Dikarya</taxon>
        <taxon>Basidiomycota</taxon>
        <taxon>Agaricomycotina</taxon>
        <taxon>Agaricomycetes</taxon>
        <taxon>Agaricomycetidae</taxon>
        <taxon>Boletales</taxon>
        <taxon>Paxilineae</taxon>
        <taxon>Paxillaceae</taxon>
        <taxon>Paxillus</taxon>
    </lineage>
</organism>
<gene>
    <name evidence="2" type="ORF">PAXRUDRAFT_828299</name>
</gene>
<reference evidence="3" key="2">
    <citation type="submission" date="2015-01" db="EMBL/GenBank/DDBJ databases">
        <title>Evolutionary Origins and Diversification of the Mycorrhizal Mutualists.</title>
        <authorList>
            <consortium name="DOE Joint Genome Institute"/>
            <consortium name="Mycorrhizal Genomics Consortium"/>
            <person name="Kohler A."/>
            <person name="Kuo A."/>
            <person name="Nagy L.G."/>
            <person name="Floudas D."/>
            <person name="Copeland A."/>
            <person name="Barry K.W."/>
            <person name="Cichocki N."/>
            <person name="Veneault-Fourrey C."/>
            <person name="LaButti K."/>
            <person name="Lindquist E.A."/>
            <person name="Lipzen A."/>
            <person name="Lundell T."/>
            <person name="Morin E."/>
            <person name="Murat C."/>
            <person name="Riley R."/>
            <person name="Ohm R."/>
            <person name="Sun H."/>
            <person name="Tunlid A."/>
            <person name="Henrissat B."/>
            <person name="Grigoriev I.V."/>
            <person name="Hibbett D.S."/>
            <person name="Martin F."/>
        </authorList>
    </citation>
    <scope>NUCLEOTIDE SEQUENCE [LARGE SCALE GENOMIC DNA]</scope>
    <source>
        <strain evidence="3">Ve08.2h10</strain>
    </source>
</reference>
<dbReference type="EMBL" id="KN825128">
    <property type="protein sequence ID" value="KIK94122.1"/>
    <property type="molecule type" value="Genomic_DNA"/>
</dbReference>
<evidence type="ECO:0000256" key="1">
    <source>
        <dbReference type="SAM" id="MobiDB-lite"/>
    </source>
</evidence>
<reference evidence="2 3" key="1">
    <citation type="submission" date="2014-04" db="EMBL/GenBank/DDBJ databases">
        <authorList>
            <consortium name="DOE Joint Genome Institute"/>
            <person name="Kuo A."/>
            <person name="Kohler A."/>
            <person name="Jargeat P."/>
            <person name="Nagy L.G."/>
            <person name="Floudas D."/>
            <person name="Copeland A."/>
            <person name="Barry K.W."/>
            <person name="Cichocki N."/>
            <person name="Veneault-Fourrey C."/>
            <person name="LaButti K."/>
            <person name="Lindquist E.A."/>
            <person name="Lipzen A."/>
            <person name="Lundell T."/>
            <person name="Morin E."/>
            <person name="Murat C."/>
            <person name="Sun H."/>
            <person name="Tunlid A."/>
            <person name="Henrissat B."/>
            <person name="Grigoriev I.V."/>
            <person name="Hibbett D.S."/>
            <person name="Martin F."/>
            <person name="Nordberg H.P."/>
            <person name="Cantor M.N."/>
            <person name="Hua S.X."/>
        </authorList>
    </citation>
    <scope>NUCLEOTIDE SEQUENCE [LARGE SCALE GENOMIC DNA]</scope>
    <source>
        <strain evidence="2 3">Ve08.2h10</strain>
    </source>
</reference>
<dbReference type="Proteomes" id="UP000054538">
    <property type="component" value="Unassembled WGS sequence"/>
</dbReference>